<dbReference type="Proteomes" id="UP000006671">
    <property type="component" value="Unassembled WGS sequence"/>
</dbReference>
<protein>
    <submittedName>
        <fullName evidence="2">Predicted protein</fullName>
    </submittedName>
</protein>
<reference evidence="2 3" key="1">
    <citation type="journal article" date="2010" name="Cell">
        <title>The genome of Naegleria gruberi illuminates early eukaryotic versatility.</title>
        <authorList>
            <person name="Fritz-Laylin L.K."/>
            <person name="Prochnik S.E."/>
            <person name="Ginger M.L."/>
            <person name="Dacks J.B."/>
            <person name="Carpenter M.L."/>
            <person name="Field M.C."/>
            <person name="Kuo A."/>
            <person name="Paredez A."/>
            <person name="Chapman J."/>
            <person name="Pham J."/>
            <person name="Shu S."/>
            <person name="Neupane R."/>
            <person name="Cipriano M."/>
            <person name="Mancuso J."/>
            <person name="Tu H."/>
            <person name="Salamov A."/>
            <person name="Lindquist E."/>
            <person name="Shapiro H."/>
            <person name="Lucas S."/>
            <person name="Grigoriev I.V."/>
            <person name="Cande W.Z."/>
            <person name="Fulton C."/>
            <person name="Rokhsar D.S."/>
            <person name="Dawson S.C."/>
        </authorList>
    </citation>
    <scope>NUCLEOTIDE SEQUENCE [LARGE SCALE GENOMIC DNA]</scope>
    <source>
        <strain evidence="2 3">NEG-M</strain>
    </source>
</reference>
<dbReference type="RefSeq" id="XP_002670623.1">
    <property type="nucleotide sequence ID" value="XM_002670577.1"/>
</dbReference>
<dbReference type="InterPro" id="IPR001810">
    <property type="entry name" value="F-box_dom"/>
</dbReference>
<name>D2VZ47_NAEGR</name>
<feature type="domain" description="F-box" evidence="1">
    <location>
        <begin position="199"/>
        <end position="220"/>
    </location>
</feature>
<evidence type="ECO:0000313" key="2">
    <source>
        <dbReference type="EMBL" id="EFC37879.1"/>
    </source>
</evidence>
<organism evidence="3">
    <name type="scientific">Naegleria gruberi</name>
    <name type="common">Amoeba</name>
    <dbReference type="NCBI Taxonomy" id="5762"/>
    <lineage>
        <taxon>Eukaryota</taxon>
        <taxon>Discoba</taxon>
        <taxon>Heterolobosea</taxon>
        <taxon>Tetramitia</taxon>
        <taxon>Eutetramitia</taxon>
        <taxon>Vahlkampfiidae</taxon>
        <taxon>Naegleria</taxon>
    </lineage>
</organism>
<dbReference type="InParanoid" id="D2VZ47"/>
<accession>D2VZ47</accession>
<gene>
    <name evidence="2" type="ORF">NAEGRDRAFT_74356</name>
</gene>
<dbReference type="VEuPathDB" id="AmoebaDB:NAEGRDRAFT_74356"/>
<evidence type="ECO:0000259" key="1">
    <source>
        <dbReference type="Pfam" id="PF00646"/>
    </source>
</evidence>
<keyword evidence="3" id="KW-1185">Reference proteome</keyword>
<dbReference type="EMBL" id="GG738913">
    <property type="protein sequence ID" value="EFC37879.1"/>
    <property type="molecule type" value="Genomic_DNA"/>
</dbReference>
<dbReference type="KEGG" id="ngr:NAEGRDRAFT_74356"/>
<evidence type="ECO:0000313" key="3">
    <source>
        <dbReference type="Proteomes" id="UP000006671"/>
    </source>
</evidence>
<proteinExistence type="predicted"/>
<dbReference type="Pfam" id="PF00646">
    <property type="entry name" value="F-box"/>
    <property type="match status" value="1"/>
</dbReference>
<dbReference type="AlphaFoldDB" id="D2VZ47"/>
<sequence length="295" mass="34964">MENLPNEILIHIFSFHQFDFIDLNQSAPSPHNQTISTLFQFLMNLTDDKALDIYKGENNVTSDTNTSIDQEQFPDSDRKSLHKLFNYYDPSSYDKEAYLLYQRYSNVDVGSIREEWFENENRQNNIEILFSSSESKWSNNSESYNDRLNLLHECVRDKKKFLQSFNIAFMNLLIVHQTFGIGFLGQFLVKYIHHYPLVYCNLSLVSRQWKEAADNQSLWEVSTGMLQQLLRLRSDLEFIRKKLFSRMDSQLDMSADENNYYSLKTPHDSGLKRFQVDENCSIRQRFIILSRYNTL</sequence>
<dbReference type="GeneID" id="8857840"/>